<accession>A0ABU3SUR5</accession>
<protein>
    <submittedName>
        <fullName evidence="1">Uncharacterized protein</fullName>
    </submittedName>
</protein>
<dbReference type="RefSeq" id="WP_316025410.1">
    <property type="nucleotide sequence ID" value="NZ_JAWDIO010000002.1"/>
</dbReference>
<evidence type="ECO:0000313" key="1">
    <source>
        <dbReference type="EMBL" id="MDU0353760.1"/>
    </source>
</evidence>
<sequence>MMSLSAPSFSNLPIFIKNDVLDWNTTKYRVINVDSQQIFLFELGRDKGFPRPFNSVELESHMLAGEISFLEAHSYSVPSILLSNREDAMAEARSRFEIIRPIIEDDGYLISADRGKLVNRQIAQLGVSKANIYRLLRLYWTHGQCLEALATRYENCGAKGKIRHLKLSKPGPKNLNGKKQNAIRTSDHIAIMHRVIAVHYFAQKKSLAYTYRRFVTHCKENLASQDSNDIPSINSLKNLLQKHYSVEQYTRGTFDARVYKKDKRTLRGSATASVSGPG</sequence>
<name>A0ABU3SUR5_9ALTE</name>
<reference evidence="1 2" key="1">
    <citation type="submission" date="2023-10" db="EMBL/GenBank/DDBJ databases">
        <title>Glaciecola aquimarina strain GGW-M5 nov., isolated from a coastal seawater.</title>
        <authorList>
            <person name="Bayburt H."/>
            <person name="Kim J.M."/>
            <person name="Choi B.J."/>
            <person name="Jeon C.O."/>
        </authorList>
    </citation>
    <scope>NUCLEOTIDE SEQUENCE [LARGE SCALE GENOMIC DNA]</scope>
    <source>
        <strain evidence="1 2">KCTC 32108</strain>
    </source>
</reference>
<dbReference type="EMBL" id="JAWDIO010000002">
    <property type="protein sequence ID" value="MDU0353760.1"/>
    <property type="molecule type" value="Genomic_DNA"/>
</dbReference>
<keyword evidence="2" id="KW-1185">Reference proteome</keyword>
<gene>
    <name evidence="1" type="ORF">RS130_07335</name>
</gene>
<organism evidence="1 2">
    <name type="scientific">Paraglaciecola aquimarina</name>
    <dbReference type="NCBI Taxonomy" id="1235557"/>
    <lineage>
        <taxon>Bacteria</taxon>
        <taxon>Pseudomonadati</taxon>
        <taxon>Pseudomonadota</taxon>
        <taxon>Gammaproteobacteria</taxon>
        <taxon>Alteromonadales</taxon>
        <taxon>Alteromonadaceae</taxon>
        <taxon>Paraglaciecola</taxon>
    </lineage>
</organism>
<proteinExistence type="predicted"/>
<evidence type="ECO:0000313" key="2">
    <source>
        <dbReference type="Proteomes" id="UP001247805"/>
    </source>
</evidence>
<dbReference type="Proteomes" id="UP001247805">
    <property type="component" value="Unassembled WGS sequence"/>
</dbReference>
<comment type="caution">
    <text evidence="1">The sequence shown here is derived from an EMBL/GenBank/DDBJ whole genome shotgun (WGS) entry which is preliminary data.</text>
</comment>